<feature type="transmembrane region" description="Helical" evidence="7">
    <location>
        <begin position="187"/>
        <end position="208"/>
    </location>
</feature>
<dbReference type="RefSeq" id="WP_006362897.1">
    <property type="nucleotide sequence ID" value="NZ_GG700631.1"/>
</dbReference>
<keyword evidence="5 7" id="KW-0472">Membrane</keyword>
<feature type="transmembrane region" description="Helical" evidence="7">
    <location>
        <begin position="83"/>
        <end position="108"/>
    </location>
</feature>
<keyword evidence="4 7" id="KW-1133">Transmembrane helix</keyword>
<comment type="subcellular location">
    <subcellularLocation>
        <location evidence="6">Cell membrane</location>
        <topology evidence="6">Multi-pass membrane protein</topology>
    </subcellularLocation>
    <subcellularLocation>
        <location evidence="1">Membrane</location>
        <topology evidence="1">Multi-pass membrane protein</topology>
    </subcellularLocation>
</comment>
<dbReference type="EMBL" id="ACUX02000016">
    <property type="protein sequence ID" value="EEZ60828.1"/>
    <property type="molecule type" value="Genomic_DNA"/>
</dbReference>
<dbReference type="GO" id="GO:0055085">
    <property type="term" value="P:transmembrane transport"/>
    <property type="evidence" value="ECO:0007669"/>
    <property type="project" value="InterPro"/>
</dbReference>
<gene>
    <name evidence="8" type="ORF">HMPREF0762_01636</name>
</gene>
<keyword evidence="9" id="KW-1185">Reference proteome</keyword>
<feature type="transmembrane region" description="Helical" evidence="7">
    <location>
        <begin position="49"/>
        <end position="71"/>
    </location>
</feature>
<feature type="transmembrane region" description="Helical" evidence="7">
    <location>
        <begin position="240"/>
        <end position="258"/>
    </location>
</feature>
<dbReference type="GO" id="GO:0043190">
    <property type="term" value="C:ATP-binding cassette (ABC) transporter complex"/>
    <property type="evidence" value="ECO:0007669"/>
    <property type="project" value="InterPro"/>
</dbReference>
<evidence type="ECO:0000256" key="2">
    <source>
        <dbReference type="ARBA" id="ARBA00008034"/>
    </source>
</evidence>
<evidence type="ECO:0000256" key="7">
    <source>
        <dbReference type="SAM" id="Phobius"/>
    </source>
</evidence>
<keyword evidence="6" id="KW-0813">Transport</keyword>
<accession>D0WIG1</accession>
<feature type="transmembrane region" description="Helical" evidence="7">
    <location>
        <begin position="215"/>
        <end position="234"/>
    </location>
</feature>
<dbReference type="Gene3D" id="1.10.3470.10">
    <property type="entry name" value="ABC transporter involved in vitamin B12 uptake, BtuC"/>
    <property type="match status" value="1"/>
</dbReference>
<evidence type="ECO:0000313" key="8">
    <source>
        <dbReference type="EMBL" id="EEZ60828.1"/>
    </source>
</evidence>
<dbReference type="InterPro" id="IPR001626">
    <property type="entry name" value="ABC_TroCD"/>
</dbReference>
<organism evidence="8 9">
    <name type="scientific">Slackia exigua (strain ATCC 700122 / DSM 15923 / CIP 105133 / JCM 11022 / KCTC 5966 / S-7)</name>
    <dbReference type="NCBI Taxonomy" id="649764"/>
    <lineage>
        <taxon>Bacteria</taxon>
        <taxon>Bacillati</taxon>
        <taxon>Actinomycetota</taxon>
        <taxon>Coriobacteriia</taxon>
        <taxon>Eggerthellales</taxon>
        <taxon>Eggerthellaceae</taxon>
        <taxon>Slackia</taxon>
    </lineage>
</organism>
<protein>
    <submittedName>
        <fullName evidence="8">ABC 3 transport family protein</fullName>
    </submittedName>
</protein>
<feature type="transmembrane region" description="Helical" evidence="7">
    <location>
        <begin position="12"/>
        <end position="29"/>
    </location>
</feature>
<dbReference type="GO" id="GO:0010043">
    <property type="term" value="P:response to zinc ion"/>
    <property type="evidence" value="ECO:0007669"/>
    <property type="project" value="TreeGrafter"/>
</dbReference>
<dbReference type="Pfam" id="PF00950">
    <property type="entry name" value="ABC-3"/>
    <property type="match status" value="1"/>
</dbReference>
<dbReference type="HOGENOM" id="CLU_028808_3_1_11"/>
<feature type="transmembrane region" description="Helical" evidence="7">
    <location>
        <begin position="128"/>
        <end position="149"/>
    </location>
</feature>
<evidence type="ECO:0000256" key="6">
    <source>
        <dbReference type="RuleBase" id="RU003943"/>
    </source>
</evidence>
<dbReference type="Proteomes" id="UP000006001">
    <property type="component" value="Unassembled WGS sequence"/>
</dbReference>
<dbReference type="AlphaFoldDB" id="D0WIG1"/>
<comment type="caution">
    <text evidence="8">The sequence shown here is derived from an EMBL/GenBank/DDBJ whole genome shotgun (WGS) entry which is preliminary data.</text>
</comment>
<reference evidence="8" key="1">
    <citation type="submission" date="2009-10" db="EMBL/GenBank/DDBJ databases">
        <authorList>
            <person name="Weinstock G."/>
            <person name="Sodergren E."/>
            <person name="Clifton S."/>
            <person name="Fulton L."/>
            <person name="Fulton B."/>
            <person name="Courtney L."/>
            <person name="Fronick C."/>
            <person name="Harrison M."/>
            <person name="Strong C."/>
            <person name="Farmer C."/>
            <person name="Delahaunty K."/>
            <person name="Markovic C."/>
            <person name="Hall O."/>
            <person name="Minx P."/>
            <person name="Tomlinson C."/>
            <person name="Mitreva M."/>
            <person name="Nelson J."/>
            <person name="Hou S."/>
            <person name="Wollam A."/>
            <person name="Pepin K.H."/>
            <person name="Johnson M."/>
            <person name="Bhonagiri V."/>
            <person name="Nash W.E."/>
            <person name="Warren W."/>
            <person name="Chinwalla A."/>
            <person name="Mardis E.R."/>
            <person name="Wilson R.K."/>
        </authorList>
    </citation>
    <scope>NUCLEOTIDE SEQUENCE [LARGE SCALE GENOMIC DNA]</scope>
    <source>
        <strain evidence="8">ATCC 700122</strain>
    </source>
</reference>
<evidence type="ECO:0000256" key="1">
    <source>
        <dbReference type="ARBA" id="ARBA00004141"/>
    </source>
</evidence>
<evidence type="ECO:0000256" key="5">
    <source>
        <dbReference type="ARBA" id="ARBA00023136"/>
    </source>
</evidence>
<evidence type="ECO:0000256" key="4">
    <source>
        <dbReference type="ARBA" id="ARBA00022989"/>
    </source>
</evidence>
<name>D0WIG1_SLAES</name>
<feature type="transmembrane region" description="Helical" evidence="7">
    <location>
        <begin position="161"/>
        <end position="181"/>
    </location>
</feature>
<proteinExistence type="inferred from homology"/>
<keyword evidence="3 6" id="KW-0812">Transmembrane</keyword>
<dbReference type="PANTHER" id="PTHR30477:SF0">
    <property type="entry name" value="METAL TRANSPORT SYSTEM MEMBRANE PROTEIN TM_0125-RELATED"/>
    <property type="match status" value="1"/>
</dbReference>
<dbReference type="PANTHER" id="PTHR30477">
    <property type="entry name" value="ABC-TRANSPORTER METAL-BINDING PROTEIN"/>
    <property type="match status" value="1"/>
</dbReference>
<dbReference type="SUPFAM" id="SSF81345">
    <property type="entry name" value="ABC transporter involved in vitamin B12 uptake, BtuC"/>
    <property type="match status" value="1"/>
</dbReference>
<dbReference type="InterPro" id="IPR037294">
    <property type="entry name" value="ABC_BtuC-like"/>
</dbReference>
<sequence>MLEFEFMRRTLMAGMMFAIALPLIGIVMINRKTSMVSDALSHVSLTGVGLGLIFGFDPVWGAVASCVVAGFSIEAVRTRLPQFGDMAVAIIMSAGLGLAVILADLAPGGNTFESYLFGSISSVTSADLVGTAAATLFTVALSVVLYAGLSDIAIDRTLVRIAGVDARVVDGLFTALSAIMIGLACKVVGALLVVSLVTLPVATALILCRSYRQTCIVAVLLGIVYTMSGLVFSYQYDVRPGGSIVMAAIVGILAFLAIKQIRKRMKSTRTKNTDTASMEGIIPSSAEEAQI</sequence>
<dbReference type="STRING" id="649764.HMPREF0762_01636"/>
<evidence type="ECO:0000313" key="9">
    <source>
        <dbReference type="Proteomes" id="UP000006001"/>
    </source>
</evidence>
<evidence type="ECO:0000256" key="3">
    <source>
        <dbReference type="ARBA" id="ARBA00022692"/>
    </source>
</evidence>
<dbReference type="GeneID" id="85008264"/>
<dbReference type="eggNOG" id="COG1108">
    <property type="taxonomic scope" value="Bacteria"/>
</dbReference>
<comment type="similarity">
    <text evidence="2 6">Belongs to the ABC-3 integral membrane protein family.</text>
</comment>